<comment type="similarity">
    <text evidence="1">Belongs to the N(4)/N(6)-methyltransferase family.</text>
</comment>
<dbReference type="Gene3D" id="3.40.50.150">
    <property type="entry name" value="Vaccinia Virus protein VP39"/>
    <property type="match status" value="1"/>
</dbReference>
<organism evidence="6 7">
    <name type="scientific">Candidatus Komeilibacteria bacterium RIFOXYC1_FULL_37_11</name>
    <dbReference type="NCBI Taxonomy" id="1798555"/>
    <lineage>
        <taxon>Bacteria</taxon>
        <taxon>Candidatus Komeiliibacteriota</taxon>
    </lineage>
</organism>
<dbReference type="InterPro" id="IPR029063">
    <property type="entry name" value="SAM-dependent_MTases_sf"/>
</dbReference>
<evidence type="ECO:0000256" key="2">
    <source>
        <dbReference type="ARBA" id="ARBA00022603"/>
    </source>
</evidence>
<keyword evidence="2" id="KW-0489">Methyltransferase</keyword>
<keyword evidence="4" id="KW-0949">S-adenosyl-L-methionine</keyword>
<dbReference type="SUPFAM" id="SSF53335">
    <property type="entry name" value="S-adenosyl-L-methionine-dependent methyltransferases"/>
    <property type="match status" value="1"/>
</dbReference>
<dbReference type="EMBL" id="MHKQ01000011">
    <property type="protein sequence ID" value="OGY94155.1"/>
    <property type="molecule type" value="Genomic_DNA"/>
</dbReference>
<evidence type="ECO:0000313" key="6">
    <source>
        <dbReference type="EMBL" id="OGY94155.1"/>
    </source>
</evidence>
<dbReference type="Pfam" id="PF01555">
    <property type="entry name" value="N6_N4_Mtase"/>
    <property type="match status" value="1"/>
</dbReference>
<dbReference type="GO" id="GO:0032259">
    <property type="term" value="P:methylation"/>
    <property type="evidence" value="ECO:0007669"/>
    <property type="project" value="UniProtKB-KW"/>
</dbReference>
<evidence type="ECO:0000313" key="7">
    <source>
        <dbReference type="Proteomes" id="UP000177626"/>
    </source>
</evidence>
<accession>A0A1G2BY99</accession>
<evidence type="ECO:0000256" key="4">
    <source>
        <dbReference type="ARBA" id="ARBA00022691"/>
    </source>
</evidence>
<dbReference type="GO" id="GO:0003677">
    <property type="term" value="F:DNA binding"/>
    <property type="evidence" value="ECO:0007669"/>
    <property type="project" value="InterPro"/>
</dbReference>
<dbReference type="InterPro" id="IPR002052">
    <property type="entry name" value="DNA_methylase_N6_adenine_CS"/>
</dbReference>
<keyword evidence="3" id="KW-0808">Transferase</keyword>
<dbReference type="PRINTS" id="PR00506">
    <property type="entry name" value="D21N6MTFRASE"/>
</dbReference>
<evidence type="ECO:0000259" key="5">
    <source>
        <dbReference type="Pfam" id="PF01555"/>
    </source>
</evidence>
<dbReference type="InterPro" id="IPR002941">
    <property type="entry name" value="DNA_methylase_N4/N6"/>
</dbReference>
<feature type="domain" description="DNA methylase N-4/N-6" evidence="5">
    <location>
        <begin position="106"/>
        <end position="451"/>
    </location>
</feature>
<dbReference type="Proteomes" id="UP000177626">
    <property type="component" value="Unassembled WGS sequence"/>
</dbReference>
<sequence>MSKKIDYDNWSKDEIIKEIRRIKETTYGLVWHRDLPEEKIDILINPDARTPNEMFPNEMAGKPFPVLKEAKTKTIETDKNKPTNILIEGDNYHSLAVLNFTHQEAIDLIYIDPPYNTGHNDFVYNDKIKSGYVVKDDPFRHSKWISFMEKRLKLAKNLLKSSGVIFISIDDNEFAPLKMLCDEIFDESNFISMLSIENNPKGRKNSDFISICNDYCLIYAKDKGKSYFVENIPKQADDLTIDDNGDYVHNSGKRVLVGENKFNPLVEDFESAKHYSVYYNQTDNKIKIEVEKNIHEANKDLLKNGYKRYYSYFGDRFVLNTYTKSKIIELFEDEALEFKNGSIYEKNFSTTIRLKSLVINKKYEAVINNEKAEYQIDVKTTSAKTELKDIFNTDQIPFDNPKNIGLIKLLVTLFENKSITILDFFAGSGTTGHAVLGQNKEDGGNRQFILCTNNENNICTDICYPRLGKVIKGYKNSRNEKIDGLGGNLRYFTAYDFVEAKETDRNKRKLVNQSTEMLCIKENAFELVQEVEDYKIFKNHDKYLGIIFHEDSISDYVKAIKKIKGHFNTYTFSMTDDPHKEEFTDVADKVTLCAIPEMILKVYHEIFKE</sequence>
<evidence type="ECO:0000256" key="3">
    <source>
        <dbReference type="ARBA" id="ARBA00022679"/>
    </source>
</evidence>
<comment type="caution">
    <text evidence="6">The sequence shown here is derived from an EMBL/GenBank/DDBJ whole genome shotgun (WGS) entry which is preliminary data.</text>
</comment>
<reference evidence="6 7" key="1">
    <citation type="journal article" date="2016" name="Nat. Commun.">
        <title>Thousands of microbial genomes shed light on interconnected biogeochemical processes in an aquifer system.</title>
        <authorList>
            <person name="Anantharaman K."/>
            <person name="Brown C.T."/>
            <person name="Hug L.A."/>
            <person name="Sharon I."/>
            <person name="Castelle C.J."/>
            <person name="Probst A.J."/>
            <person name="Thomas B.C."/>
            <person name="Singh A."/>
            <person name="Wilkins M.J."/>
            <person name="Karaoz U."/>
            <person name="Brodie E.L."/>
            <person name="Williams K.H."/>
            <person name="Hubbard S.S."/>
            <person name="Banfield J.F."/>
        </authorList>
    </citation>
    <scope>NUCLEOTIDE SEQUENCE [LARGE SCALE GENOMIC DNA]</scope>
</reference>
<dbReference type="InterPro" id="IPR002295">
    <property type="entry name" value="N4/N6-MTase_EcoPI_Mod-like"/>
</dbReference>
<dbReference type="PROSITE" id="PS00092">
    <property type="entry name" value="N6_MTASE"/>
    <property type="match status" value="1"/>
</dbReference>
<dbReference type="GO" id="GO:0008170">
    <property type="term" value="F:N-methyltransferase activity"/>
    <property type="evidence" value="ECO:0007669"/>
    <property type="project" value="InterPro"/>
</dbReference>
<dbReference type="AlphaFoldDB" id="A0A1G2BY99"/>
<protein>
    <recommendedName>
        <fullName evidence="5">DNA methylase N-4/N-6 domain-containing protein</fullName>
    </recommendedName>
</protein>
<gene>
    <name evidence="6" type="ORF">A2406_01605</name>
</gene>
<proteinExistence type="inferred from homology"/>
<name>A0A1G2BY99_9BACT</name>
<evidence type="ECO:0000256" key="1">
    <source>
        <dbReference type="ARBA" id="ARBA00006594"/>
    </source>
</evidence>